<keyword evidence="2" id="KW-0812">Transmembrane</keyword>
<keyword evidence="2" id="KW-1133">Transmembrane helix</keyword>
<dbReference type="CDD" id="cd17057">
    <property type="entry name" value="Ubl_TMUB1_like"/>
    <property type="match status" value="1"/>
</dbReference>
<dbReference type="SMART" id="SM00248">
    <property type="entry name" value="ANK"/>
    <property type="match status" value="6"/>
</dbReference>
<dbReference type="PANTHER" id="PTHR14557">
    <property type="entry name" value="PROTEIN C7ORF21"/>
    <property type="match status" value="1"/>
</dbReference>
<dbReference type="VEuPathDB" id="VectorBase:AALB20_038333"/>
<keyword evidence="2" id="KW-0472">Membrane</keyword>
<reference evidence="3 4" key="1">
    <citation type="journal article" date="2017" name="G3 (Bethesda)">
        <title>The Physical Genome Mapping of Anopheles albimanus Corrected Scaffold Misassemblies and Identified Interarm Rearrangements in Genus Anopheles.</title>
        <authorList>
            <person name="Artemov G.N."/>
            <person name="Peery A.N."/>
            <person name="Jiang X."/>
            <person name="Tu Z."/>
            <person name="Stegniy V.N."/>
            <person name="Sharakhova M.V."/>
            <person name="Sharakhov I.V."/>
        </authorList>
    </citation>
    <scope>NUCLEOTIDE SEQUENCE [LARGE SCALE GENOMIC DNA]</scope>
    <source>
        <strain evidence="3 4">ALBI9_A</strain>
    </source>
</reference>
<dbReference type="Pfam" id="PF12796">
    <property type="entry name" value="Ank_2"/>
    <property type="match status" value="1"/>
</dbReference>
<dbReference type="InterPro" id="IPR002110">
    <property type="entry name" value="Ankyrin_rpt"/>
</dbReference>
<dbReference type="InterPro" id="IPR000626">
    <property type="entry name" value="Ubiquitin-like_dom"/>
</dbReference>
<feature type="transmembrane region" description="Helical" evidence="2">
    <location>
        <begin position="12"/>
        <end position="29"/>
    </location>
</feature>
<accession>A0A182FPS1</accession>
<feature type="transmembrane region" description="Helical" evidence="2">
    <location>
        <begin position="357"/>
        <end position="376"/>
    </location>
</feature>
<dbReference type="EnsemblMetazoa" id="AALB008540-RA">
    <property type="protein sequence ID" value="AALB008540-PA"/>
    <property type="gene ID" value="AALB008540"/>
</dbReference>
<dbReference type="VEuPathDB" id="VectorBase:AALB008540"/>
<dbReference type="PROSITE" id="PS50053">
    <property type="entry name" value="UBIQUITIN_2"/>
    <property type="match status" value="1"/>
</dbReference>
<dbReference type="PROSITE" id="PS50297">
    <property type="entry name" value="ANK_REP_REGION"/>
    <property type="match status" value="2"/>
</dbReference>
<dbReference type="PROSITE" id="PS50088">
    <property type="entry name" value="ANK_REPEAT"/>
    <property type="match status" value="2"/>
</dbReference>
<dbReference type="InterPro" id="IPR029071">
    <property type="entry name" value="Ubiquitin-like_domsf"/>
</dbReference>
<dbReference type="STRING" id="7167.A0A182FPS1"/>
<dbReference type="GO" id="GO:0036503">
    <property type="term" value="P:ERAD pathway"/>
    <property type="evidence" value="ECO:0007669"/>
    <property type="project" value="InterPro"/>
</dbReference>
<feature type="compositionally biased region" description="Polar residues" evidence="1">
    <location>
        <begin position="165"/>
        <end position="178"/>
    </location>
</feature>
<feature type="compositionally biased region" description="Low complexity" evidence="1">
    <location>
        <begin position="322"/>
        <end position="337"/>
    </location>
</feature>
<feature type="compositionally biased region" description="Polar residues" evidence="1">
    <location>
        <begin position="203"/>
        <end position="217"/>
    </location>
</feature>
<dbReference type="PANTHER" id="PTHR14557:SF5">
    <property type="entry name" value="UBIQUITIN-LIKE DOMAIN-CONTAINING PROTEIN"/>
    <property type="match status" value="1"/>
</dbReference>
<dbReference type="SUPFAM" id="SSF48403">
    <property type="entry name" value="Ankyrin repeat"/>
    <property type="match status" value="2"/>
</dbReference>
<name>A0A182FPS1_ANOAL</name>
<protein>
    <submittedName>
        <fullName evidence="3">Uncharacterized protein</fullName>
    </submittedName>
</protein>
<dbReference type="InterPro" id="IPR036770">
    <property type="entry name" value="Ankyrin_rpt-contain_sf"/>
</dbReference>
<evidence type="ECO:0000256" key="2">
    <source>
        <dbReference type="SAM" id="Phobius"/>
    </source>
</evidence>
<dbReference type="SUPFAM" id="SSF54236">
    <property type="entry name" value="Ubiquitin-like"/>
    <property type="match status" value="1"/>
</dbReference>
<dbReference type="Gene3D" id="1.25.40.20">
    <property type="entry name" value="Ankyrin repeat-containing domain"/>
    <property type="match status" value="4"/>
</dbReference>
<keyword evidence="4" id="KW-1185">Reference proteome</keyword>
<proteinExistence type="predicted"/>
<evidence type="ECO:0000313" key="4">
    <source>
        <dbReference type="Proteomes" id="UP000069272"/>
    </source>
</evidence>
<evidence type="ECO:0000256" key="1">
    <source>
        <dbReference type="SAM" id="MobiDB-lite"/>
    </source>
</evidence>
<feature type="region of interest" description="Disordered" evidence="1">
    <location>
        <begin position="321"/>
        <end position="352"/>
    </location>
</feature>
<reference evidence="3" key="2">
    <citation type="submission" date="2022-08" db="UniProtKB">
        <authorList>
            <consortium name="EnsemblMetazoa"/>
        </authorList>
    </citation>
    <scope>IDENTIFICATION</scope>
    <source>
        <strain evidence="3">STECLA/ALBI9_A</strain>
    </source>
</reference>
<organism evidence="3 4">
    <name type="scientific">Anopheles albimanus</name>
    <name type="common">New world malaria mosquito</name>
    <dbReference type="NCBI Taxonomy" id="7167"/>
    <lineage>
        <taxon>Eukaryota</taxon>
        <taxon>Metazoa</taxon>
        <taxon>Ecdysozoa</taxon>
        <taxon>Arthropoda</taxon>
        <taxon>Hexapoda</taxon>
        <taxon>Insecta</taxon>
        <taxon>Pterygota</taxon>
        <taxon>Neoptera</taxon>
        <taxon>Endopterygota</taxon>
        <taxon>Diptera</taxon>
        <taxon>Nematocera</taxon>
        <taxon>Culicoidea</taxon>
        <taxon>Culicidae</taxon>
        <taxon>Anophelinae</taxon>
        <taxon>Anopheles</taxon>
    </lineage>
</organism>
<dbReference type="Proteomes" id="UP000069272">
    <property type="component" value="Chromosome 2R"/>
</dbReference>
<dbReference type="Pfam" id="PF00023">
    <property type="entry name" value="Ank"/>
    <property type="match status" value="1"/>
</dbReference>
<dbReference type="Gene3D" id="3.10.20.90">
    <property type="entry name" value="Phosphatidylinositol 3-kinase Catalytic Subunit, Chain A, domain 1"/>
    <property type="match status" value="1"/>
</dbReference>
<dbReference type="InterPro" id="IPR040352">
    <property type="entry name" value="TMUB1/2"/>
</dbReference>
<evidence type="ECO:0000313" key="3">
    <source>
        <dbReference type="EnsemblMetazoa" id="AALB008540-PA"/>
    </source>
</evidence>
<feature type="region of interest" description="Disordered" evidence="1">
    <location>
        <begin position="152"/>
        <end position="217"/>
    </location>
</feature>
<feature type="compositionally biased region" description="Basic and acidic residues" evidence="1">
    <location>
        <begin position="338"/>
        <end position="352"/>
    </location>
</feature>
<sequence length="1562" mass="177153">MLPFLDETDELFNYWILRALLLVVLYLAWRSTYVREDRPSAQDAVLAIENNLRRLNTLPLRRLNTQHNVTTIILRSSSQQSNISNVTETEGLDLENDSIASSIDNITQSILTEASESATGLDLSDTEGYPSVVRPAVVVDTFHDTGPEEIIRQMDATDQDGVRPSTITDEAGSPSSTELRQRRRPTAAETEPSTADVPERAGATNTLETATTDSTAGSDVKPIRIKLKYLNDDSKLVEGNLNEGIGDFKRRNFTLELAAQKLVRLVFNGHVLQPDTKTLAACGLFDNCVVHCLIHNQKSSLDGGERAQDGGTVSGDNRFQIAAGDSANDGGNEGNENADNRDANGHPNESTRSRTRYGTYFIHIGTLAVTVLILYLTTKSGIKLVSGARIKDELRNHLVALIVSEAGTPIELHLLDHHLTQWQYEQGSSRKLSEGNLATICAYFDLAPLTTAHYYVSIGRAFIMPDSSVIKCGAIDPPFLQLIPQNVLSVISCIRELPDAKTKSAYERIFCNGRTLREHLQHAIEQQMQTTEEGKPEPRLYFTEALPKCGVELEALATAFAAHEGTAASLGLLIIRQGSLEHINRYIKKNCVEREEDVTSSTWVLISDMVPFETSFPTHSTVHEVAYLEDYGLVFWLRSKGDRKTEILQYFTVGPFRELDDVPPAPGWLNVLTANETNGCTTYLRNLRITSQRTDFFRAIAHWDACEAIELLIQRTDARSEKERFDDILCKLFGATTEDERFAARNGQMLLLIDHATEDCCSLAMMESLIKWLNIVDHSISDRLTVWIVGDDQFWKAIVTHSHHMAVRHSMPLLNEQEQRECLSTLLPTACSNDVDTILRYATESNCRKHGAKLRANVFFLVALAQAFDHPPTLQPASYSWIELMERLVWNHLAAPADSERLVHLEKECFSKVTGNIEPHSPMDGEKRFYKHRTLLTFLATSYLHRHPERIDLEAYRAVDKDMLDQLLFRHSDLALAILRQNVEQVRNMVRQEIPDSLHSHTDHLQRNLLHILRESVEIADMLLDTNALPLEQRCSQLNNWTPLDMVDDREDWPIVDRLLAKGASVSATNALKLRTMSPSQLSEVFNVCTGNNCVALVEWILQHRPDYQISQFDLYCLSVHQEFDRDLTFRLLALAKQQGLPEREPIPYRFIWDNSALDNAVEDWRYELAAYLVEHLAFEPTEDFRRLEVAASTEVKSENAYELLNQLYDRGKLSEMYRLIEEKQLDPCNLFVRAASRGDLPVTQTLFENYSLAQRFIDHENDHGQRALVEAQQNGHHEVARFLHEVCGANLDAREPHHHKLDDAAEDFESIMALDLEKLKQCRIDYTQRFEYGESYLHYYIRNNDAPDEAIFRYLLSRYTTVDIRCEGETALHTALACGNELCVRLLIERGSNLYATGEKDQLTSLHFAAMGGKQTLIDQLIMQYGFDVNIRDQKGRTIAFYLPTCHRLFRYLIDRYKLDVFGCDNEGLTLLHASVLSDSYFATLKVEFVVRQLQFPQTLTDKNGRLALHCAVQTRSTSMVSLLLKYRSDLFLVPDSNGVSSLQLAQSMNLQHVVRMFQSL</sequence>